<evidence type="ECO:0000256" key="1">
    <source>
        <dbReference type="SAM" id="MobiDB-lite"/>
    </source>
</evidence>
<evidence type="ECO:0000313" key="3">
    <source>
        <dbReference type="Proteomes" id="UP001597560"/>
    </source>
</evidence>
<comment type="caution">
    <text evidence="2">The sequence shown here is derived from an EMBL/GenBank/DDBJ whole genome shotgun (WGS) entry which is preliminary data.</text>
</comment>
<dbReference type="RefSeq" id="WP_377611036.1">
    <property type="nucleotide sequence ID" value="NZ_JBHUPA010000007.1"/>
</dbReference>
<keyword evidence="3" id="KW-1185">Reference proteome</keyword>
<gene>
    <name evidence="2" type="ORF">ACFS6J_13370</name>
</gene>
<reference evidence="3" key="1">
    <citation type="journal article" date="2019" name="Int. J. Syst. Evol. Microbiol.">
        <title>The Global Catalogue of Microorganisms (GCM) 10K type strain sequencing project: providing services to taxonomists for standard genome sequencing and annotation.</title>
        <authorList>
            <consortium name="The Broad Institute Genomics Platform"/>
            <consortium name="The Broad Institute Genome Sequencing Center for Infectious Disease"/>
            <person name="Wu L."/>
            <person name="Ma J."/>
        </authorList>
    </citation>
    <scope>NUCLEOTIDE SEQUENCE [LARGE SCALE GENOMIC DNA]</scope>
    <source>
        <strain evidence="3">KCTC 23098</strain>
    </source>
</reference>
<organism evidence="2 3">
    <name type="scientific">Olivibacter jilunii</name>
    <dbReference type="NCBI Taxonomy" id="985016"/>
    <lineage>
        <taxon>Bacteria</taxon>
        <taxon>Pseudomonadati</taxon>
        <taxon>Bacteroidota</taxon>
        <taxon>Sphingobacteriia</taxon>
        <taxon>Sphingobacteriales</taxon>
        <taxon>Sphingobacteriaceae</taxon>
        <taxon>Olivibacter</taxon>
    </lineage>
</organism>
<sequence>MARVSIYKKGVNPGTARPKNPNLIILFANDIETIPERDANGVLISGDIVLKAGAQAVELYLTPSTISRAPTTEGDPDESGYIDAVSGSHPGNELEYDELEQQLMGEDLILITRECGDAKGTRLHGTKCNPMKLQVEGQDNNEAVKSMLTFTQVQRSRFKAAHYRGAIPTIAPAPVDGSGVGGL</sequence>
<accession>A0ABW6AZY0</accession>
<dbReference type="EMBL" id="JBHUPA010000007">
    <property type="protein sequence ID" value="MFD2962783.1"/>
    <property type="molecule type" value="Genomic_DNA"/>
</dbReference>
<dbReference type="Proteomes" id="UP001597560">
    <property type="component" value="Unassembled WGS sequence"/>
</dbReference>
<protein>
    <submittedName>
        <fullName evidence="2">Uncharacterized protein</fullName>
    </submittedName>
</protein>
<feature type="region of interest" description="Disordered" evidence="1">
    <location>
        <begin position="66"/>
        <end position="87"/>
    </location>
</feature>
<name>A0ABW6AZY0_9SPHI</name>
<evidence type="ECO:0000313" key="2">
    <source>
        <dbReference type="EMBL" id="MFD2962783.1"/>
    </source>
</evidence>
<proteinExistence type="predicted"/>